<keyword evidence="4" id="KW-1185">Reference proteome</keyword>
<dbReference type="Proteomes" id="UP000602087">
    <property type="component" value="Unassembled WGS sequence"/>
</dbReference>
<proteinExistence type="predicted"/>
<reference evidence="3" key="1">
    <citation type="submission" date="2020-12" db="EMBL/GenBank/DDBJ databases">
        <title>Sanguibacter suaedae sp. nov., isolated from Suaeda aralocaspica.</title>
        <authorList>
            <person name="Ma Q."/>
        </authorList>
    </citation>
    <scope>NUCLEOTIDE SEQUENCE</scope>
    <source>
        <strain evidence="3">YZGR15</strain>
    </source>
</reference>
<protein>
    <submittedName>
        <fullName evidence="3">Uncharacterized protein</fullName>
    </submittedName>
</protein>
<keyword evidence="2" id="KW-1133">Transmembrane helix</keyword>
<evidence type="ECO:0000313" key="3">
    <source>
        <dbReference type="EMBL" id="MBI9113683.1"/>
    </source>
</evidence>
<dbReference type="EMBL" id="JAEINH010000001">
    <property type="protein sequence ID" value="MBI9113683.1"/>
    <property type="molecule type" value="Genomic_DNA"/>
</dbReference>
<dbReference type="AlphaFoldDB" id="A0A934M8K7"/>
<evidence type="ECO:0000313" key="4">
    <source>
        <dbReference type="Proteomes" id="UP000602087"/>
    </source>
</evidence>
<accession>A0A934M8K7</accession>
<keyword evidence="2" id="KW-0472">Membrane</keyword>
<feature type="region of interest" description="Disordered" evidence="1">
    <location>
        <begin position="12"/>
        <end position="40"/>
    </location>
</feature>
<organism evidence="3 4">
    <name type="scientific">Sanguibacter suaedae</name>
    <dbReference type="NCBI Taxonomy" id="2795737"/>
    <lineage>
        <taxon>Bacteria</taxon>
        <taxon>Bacillati</taxon>
        <taxon>Actinomycetota</taxon>
        <taxon>Actinomycetes</taxon>
        <taxon>Micrococcales</taxon>
        <taxon>Sanguibacteraceae</taxon>
        <taxon>Sanguibacter</taxon>
    </lineage>
</organism>
<name>A0A934M8K7_9MICO</name>
<keyword evidence="2" id="KW-0812">Transmembrane</keyword>
<comment type="caution">
    <text evidence="3">The sequence shown here is derived from an EMBL/GenBank/DDBJ whole genome shotgun (WGS) entry which is preliminary data.</text>
</comment>
<sequence length="207" mass="21109">MSDLTTLMNRAAADVDGAPTPTTLDGDVQRGRQARRRRRGVVGTGVGGALAAVVAVGVSVGSTVGPAAAVDLVAYTDAQPAGFTIEEVPDGWHVLSSDAGNLVLADADDTGTDPNLFEGRIVASLVGEESLPSSLTPQTFVVDGAETLVYDLLGADHEPSGTLGVFVEDDGGYLSVQLPAELRWDAEVAARFAGGLDVTDAAEPSFG</sequence>
<evidence type="ECO:0000256" key="1">
    <source>
        <dbReference type="SAM" id="MobiDB-lite"/>
    </source>
</evidence>
<dbReference type="RefSeq" id="WP_198732239.1">
    <property type="nucleotide sequence ID" value="NZ_JAEINH010000001.1"/>
</dbReference>
<feature type="transmembrane region" description="Helical" evidence="2">
    <location>
        <begin position="40"/>
        <end position="60"/>
    </location>
</feature>
<evidence type="ECO:0000256" key="2">
    <source>
        <dbReference type="SAM" id="Phobius"/>
    </source>
</evidence>
<gene>
    <name evidence="3" type="ORF">JAV76_01490</name>
</gene>